<dbReference type="SUPFAM" id="SSF53822">
    <property type="entry name" value="Periplasmic binding protein-like I"/>
    <property type="match status" value="1"/>
</dbReference>
<dbReference type="Gene3D" id="1.10.260.40">
    <property type="entry name" value="lambda repressor-like DNA-binding domains"/>
    <property type="match status" value="1"/>
</dbReference>
<dbReference type="InterPro" id="IPR028082">
    <property type="entry name" value="Peripla_BP_I"/>
</dbReference>
<name>A0A3T0SYV5_9MICO</name>
<evidence type="ECO:0000313" key="6">
    <source>
        <dbReference type="EMBL" id="AZZ51637.1"/>
    </source>
</evidence>
<feature type="domain" description="HTH lacI-type" evidence="5">
    <location>
        <begin position="22"/>
        <end position="76"/>
    </location>
</feature>
<dbReference type="GO" id="GO:0000976">
    <property type="term" value="F:transcription cis-regulatory region binding"/>
    <property type="evidence" value="ECO:0007669"/>
    <property type="project" value="TreeGrafter"/>
</dbReference>
<evidence type="ECO:0000256" key="4">
    <source>
        <dbReference type="SAM" id="MobiDB-lite"/>
    </source>
</evidence>
<evidence type="ECO:0000313" key="7">
    <source>
        <dbReference type="Proteomes" id="UP000285317"/>
    </source>
</evidence>
<dbReference type="InterPro" id="IPR000843">
    <property type="entry name" value="HTH_LacI"/>
</dbReference>
<dbReference type="InterPro" id="IPR046335">
    <property type="entry name" value="LacI/GalR-like_sensor"/>
</dbReference>
<proteinExistence type="predicted"/>
<dbReference type="Gene3D" id="3.40.50.2300">
    <property type="match status" value="2"/>
</dbReference>
<accession>A0A3T0SYV5</accession>
<dbReference type="PANTHER" id="PTHR30146:SF138">
    <property type="entry name" value="TRANSCRIPTIONAL REGULATORY PROTEIN"/>
    <property type="match status" value="1"/>
</dbReference>
<dbReference type="PROSITE" id="PS00356">
    <property type="entry name" value="HTH_LACI_1"/>
    <property type="match status" value="1"/>
</dbReference>
<dbReference type="EMBL" id="CP028137">
    <property type="protein sequence ID" value="AZZ51637.1"/>
    <property type="molecule type" value="Genomic_DNA"/>
</dbReference>
<dbReference type="Pfam" id="PF13377">
    <property type="entry name" value="Peripla_BP_3"/>
    <property type="match status" value="1"/>
</dbReference>
<dbReference type="Pfam" id="PF00356">
    <property type="entry name" value="LacI"/>
    <property type="match status" value="1"/>
</dbReference>
<gene>
    <name evidence="6" type="ORF">C1I64_05975</name>
</gene>
<feature type="region of interest" description="Disordered" evidence="4">
    <location>
        <begin position="1"/>
        <end position="20"/>
    </location>
</feature>
<evidence type="ECO:0000256" key="2">
    <source>
        <dbReference type="ARBA" id="ARBA00023125"/>
    </source>
</evidence>
<evidence type="ECO:0000256" key="3">
    <source>
        <dbReference type="ARBA" id="ARBA00023163"/>
    </source>
</evidence>
<keyword evidence="2" id="KW-0238">DNA-binding</keyword>
<dbReference type="PANTHER" id="PTHR30146">
    <property type="entry name" value="LACI-RELATED TRANSCRIPTIONAL REPRESSOR"/>
    <property type="match status" value="1"/>
</dbReference>
<protein>
    <submittedName>
        <fullName evidence="6">LacI family transcriptional regulator</fullName>
    </submittedName>
</protein>
<evidence type="ECO:0000259" key="5">
    <source>
        <dbReference type="PROSITE" id="PS50932"/>
    </source>
</evidence>
<dbReference type="PROSITE" id="PS50932">
    <property type="entry name" value="HTH_LACI_2"/>
    <property type="match status" value="1"/>
</dbReference>
<reference evidence="6 7" key="1">
    <citation type="submission" date="2018-03" db="EMBL/GenBank/DDBJ databases">
        <title>Bacteriophage NCPPB3778 and a type I-E CRISPR drive the evolution of the US Biological Select Agent, Rathayibacter toxicus.</title>
        <authorList>
            <person name="Davis E.W.II."/>
            <person name="Tabima J.F."/>
            <person name="Weisberg A.J."/>
            <person name="Dantas Lopes L."/>
            <person name="Wiseman M.S."/>
            <person name="Wiseman M.S."/>
            <person name="Pupko T."/>
            <person name="Belcher M.S."/>
            <person name="Sechler A.J."/>
            <person name="Tancos M.A."/>
            <person name="Schroeder B.K."/>
            <person name="Murray T.D."/>
            <person name="Luster D.G."/>
            <person name="Schneider W.L."/>
            <person name="Rogers E."/>
            <person name="Andreote F.D."/>
            <person name="Grunwald N.J."/>
            <person name="Putnam M.L."/>
            <person name="Chang J.H."/>
        </authorList>
    </citation>
    <scope>NUCLEOTIDE SEQUENCE [LARGE SCALE GENOMIC DNA]</scope>
    <source>
        <strain evidence="6 7">DSM 15932</strain>
    </source>
</reference>
<dbReference type="Proteomes" id="UP000285317">
    <property type="component" value="Chromosome"/>
</dbReference>
<keyword evidence="3" id="KW-0804">Transcription</keyword>
<sequence length="349" mass="36857">MDRSGEPPMPPRPPRDQPGRRATIRDVAREAGVSRQTVTRAMNGMSEISAATRERVLAVSEALGYVPSRFAANMARQKSIAVGLVITSLRNPYYTDLAADLLEEFAARGWQVVVVAETNESEEQIVADLATQVDVIVGYLARESLESIRRAARGVPVLLIERDDELPGVHAIAVDFAPGMRALVAGLRERGACTIGMLDHAEPDEYAPSARRLRFEECLAPGEAALVATGGETIAGGADAFGELLAAHPEVDAVIAFNDMMALGALQRASRLGLEVPRDVRIAGIDGLSLGAAMLPSLTSLTIDRALIARAAALRLAELLSPAGGGPGGAGAADPMTVVTPWPEWRDSA</sequence>
<dbReference type="KEGG" id="rfs:C1I64_05975"/>
<organism evidence="6 7">
    <name type="scientific">Rathayibacter festucae DSM 15932</name>
    <dbReference type="NCBI Taxonomy" id="1328866"/>
    <lineage>
        <taxon>Bacteria</taxon>
        <taxon>Bacillati</taxon>
        <taxon>Actinomycetota</taxon>
        <taxon>Actinomycetes</taxon>
        <taxon>Micrococcales</taxon>
        <taxon>Microbacteriaceae</taxon>
        <taxon>Rathayibacter</taxon>
    </lineage>
</organism>
<dbReference type="CDD" id="cd01392">
    <property type="entry name" value="HTH_LacI"/>
    <property type="match status" value="1"/>
</dbReference>
<keyword evidence="1" id="KW-0805">Transcription regulation</keyword>
<dbReference type="GO" id="GO:0003700">
    <property type="term" value="F:DNA-binding transcription factor activity"/>
    <property type="evidence" value="ECO:0007669"/>
    <property type="project" value="TreeGrafter"/>
</dbReference>
<dbReference type="SUPFAM" id="SSF47413">
    <property type="entry name" value="lambda repressor-like DNA-binding domains"/>
    <property type="match status" value="1"/>
</dbReference>
<dbReference type="AlphaFoldDB" id="A0A3T0SYV5"/>
<dbReference type="CDD" id="cd06267">
    <property type="entry name" value="PBP1_LacI_sugar_binding-like"/>
    <property type="match status" value="1"/>
</dbReference>
<evidence type="ECO:0000256" key="1">
    <source>
        <dbReference type="ARBA" id="ARBA00023015"/>
    </source>
</evidence>
<dbReference type="SMART" id="SM00354">
    <property type="entry name" value="HTH_LACI"/>
    <property type="match status" value="1"/>
</dbReference>
<dbReference type="PRINTS" id="PR00036">
    <property type="entry name" value="HTHLACI"/>
</dbReference>
<dbReference type="InterPro" id="IPR010982">
    <property type="entry name" value="Lambda_DNA-bd_dom_sf"/>
</dbReference>